<dbReference type="SUPFAM" id="SSF52218">
    <property type="entry name" value="Flavoproteins"/>
    <property type="match status" value="1"/>
</dbReference>
<keyword evidence="10" id="KW-1185">Reference proteome</keyword>
<evidence type="ECO:0000313" key="10">
    <source>
        <dbReference type="Proteomes" id="UP000005561"/>
    </source>
</evidence>
<comment type="function">
    <text evidence="7">Low-potential electron donor to a number of redox enzymes.</text>
</comment>
<protein>
    <recommendedName>
        <fullName evidence="7">Flavodoxin</fullName>
    </recommendedName>
</protein>
<dbReference type="Proteomes" id="UP000005561">
    <property type="component" value="Unassembled WGS sequence"/>
</dbReference>
<dbReference type="NCBIfam" id="TIGR01753">
    <property type="entry name" value="flav_short"/>
    <property type="match status" value="1"/>
</dbReference>
<evidence type="ECO:0000256" key="4">
    <source>
        <dbReference type="ARBA" id="ARBA00022630"/>
    </source>
</evidence>
<dbReference type="PANTHER" id="PTHR32145:SF11">
    <property type="entry name" value="DIFLAVIN FLAVOPROTEIN A 2-RELATED"/>
    <property type="match status" value="1"/>
</dbReference>
<dbReference type="Pfam" id="PF00258">
    <property type="entry name" value="Flavodoxin_1"/>
    <property type="match status" value="1"/>
</dbReference>
<keyword evidence="5 7" id="KW-0288">FMN</keyword>
<evidence type="ECO:0000256" key="3">
    <source>
        <dbReference type="ARBA" id="ARBA00022448"/>
    </source>
</evidence>
<keyword evidence="3 7" id="KW-0813">Transport</keyword>
<dbReference type="EMBL" id="ACCL02000009">
    <property type="protein sequence ID" value="EET60749.1"/>
    <property type="molecule type" value="Genomic_DNA"/>
</dbReference>
<dbReference type="eggNOG" id="COG0716">
    <property type="taxonomic scope" value="Bacteria"/>
</dbReference>
<keyword evidence="6 7" id="KW-0249">Electron transport</keyword>
<dbReference type="InterPro" id="IPR029039">
    <property type="entry name" value="Flavoprotein-like_sf"/>
</dbReference>
<dbReference type="Gene3D" id="3.40.50.360">
    <property type="match status" value="1"/>
</dbReference>
<dbReference type="InterPro" id="IPR008254">
    <property type="entry name" value="Flavodoxin/NO_synth"/>
</dbReference>
<comment type="cofactor">
    <cofactor evidence="1 7">
        <name>FMN</name>
        <dbReference type="ChEBI" id="CHEBI:58210"/>
    </cofactor>
</comment>
<sequence length="140" mass="14860">MSKVAVVYWSGTGNTEMMANKVGEGAKAAGAEAEVFSCDQFSADKLGDYDAVAFGCPAMGDEVLEETEFEPFFEECKSHLSGKKIALFGSYGWGDGEWMRNWEETCKEAGANLACESVICADAPDDDAQAACEALGKALA</sequence>
<dbReference type="RefSeq" id="WP_006862003.1">
    <property type="nucleotide sequence ID" value="NZ_ACCL02000009.1"/>
</dbReference>
<comment type="caution">
    <text evidence="9">The sequence shown here is derived from an EMBL/GenBank/DDBJ whole genome shotgun (WGS) entry which is preliminary data.</text>
</comment>
<accession>C6LF10</accession>
<gene>
    <name evidence="9" type="ORF">BRYFOR_07211</name>
</gene>
<proteinExistence type="inferred from homology"/>
<dbReference type="InterPro" id="IPR051285">
    <property type="entry name" value="NADH_oxidoreductase_modular"/>
</dbReference>
<dbReference type="PANTHER" id="PTHR32145">
    <property type="entry name" value="DIFLAVIN FLAVOPROTEIN A 2-RELATED"/>
    <property type="match status" value="1"/>
</dbReference>
<dbReference type="PROSITE" id="PS00201">
    <property type="entry name" value="FLAVODOXIN"/>
    <property type="match status" value="1"/>
</dbReference>
<organism evidence="9 10">
    <name type="scientific">Marvinbryantia formatexigens DSM 14469</name>
    <dbReference type="NCBI Taxonomy" id="478749"/>
    <lineage>
        <taxon>Bacteria</taxon>
        <taxon>Bacillati</taxon>
        <taxon>Bacillota</taxon>
        <taxon>Clostridia</taxon>
        <taxon>Lachnospirales</taxon>
        <taxon>Lachnospiraceae</taxon>
        <taxon>Marvinbryantia</taxon>
    </lineage>
</organism>
<evidence type="ECO:0000256" key="5">
    <source>
        <dbReference type="ARBA" id="ARBA00022643"/>
    </source>
</evidence>
<dbReference type="PROSITE" id="PS50902">
    <property type="entry name" value="FLAVODOXIN_LIKE"/>
    <property type="match status" value="1"/>
</dbReference>
<reference evidence="9" key="1">
    <citation type="submission" date="2009-07" db="EMBL/GenBank/DDBJ databases">
        <authorList>
            <person name="Weinstock G."/>
            <person name="Sodergren E."/>
            <person name="Clifton S."/>
            <person name="Fulton L."/>
            <person name="Fulton B."/>
            <person name="Courtney L."/>
            <person name="Fronick C."/>
            <person name="Harrison M."/>
            <person name="Strong C."/>
            <person name="Farmer C."/>
            <person name="Delahaunty K."/>
            <person name="Markovic C."/>
            <person name="Hall O."/>
            <person name="Minx P."/>
            <person name="Tomlinson C."/>
            <person name="Mitreva M."/>
            <person name="Nelson J."/>
            <person name="Hou S."/>
            <person name="Wollam A."/>
            <person name="Pepin K.H."/>
            <person name="Johnson M."/>
            <person name="Bhonagiri V."/>
            <person name="Nash W.E."/>
            <person name="Warren W."/>
            <person name="Chinwalla A."/>
            <person name="Mardis E.R."/>
            <person name="Wilson R.K."/>
        </authorList>
    </citation>
    <scope>NUCLEOTIDE SEQUENCE [LARGE SCALE GENOMIC DNA]</scope>
    <source>
        <strain evidence="9">DSM 14469</strain>
    </source>
</reference>
<evidence type="ECO:0000256" key="2">
    <source>
        <dbReference type="ARBA" id="ARBA00005267"/>
    </source>
</evidence>
<name>C6LF10_9FIRM</name>
<evidence type="ECO:0000256" key="7">
    <source>
        <dbReference type="RuleBase" id="RU367037"/>
    </source>
</evidence>
<evidence type="ECO:0000256" key="6">
    <source>
        <dbReference type="ARBA" id="ARBA00022982"/>
    </source>
</evidence>
<dbReference type="GO" id="GO:0016651">
    <property type="term" value="F:oxidoreductase activity, acting on NAD(P)H"/>
    <property type="evidence" value="ECO:0007669"/>
    <property type="project" value="UniProtKB-ARBA"/>
</dbReference>
<dbReference type="OrthoDB" id="9790745at2"/>
<dbReference type="GO" id="GO:0010181">
    <property type="term" value="F:FMN binding"/>
    <property type="evidence" value="ECO:0007669"/>
    <property type="project" value="UniProtKB-UniRule"/>
</dbReference>
<dbReference type="InterPro" id="IPR010087">
    <property type="entry name" value="Flav_short"/>
</dbReference>
<comment type="similarity">
    <text evidence="2 7">Belongs to the flavodoxin family.</text>
</comment>
<evidence type="ECO:0000259" key="8">
    <source>
        <dbReference type="PROSITE" id="PS50902"/>
    </source>
</evidence>
<dbReference type="InterPro" id="IPR001226">
    <property type="entry name" value="Flavodoxin_CS"/>
</dbReference>
<evidence type="ECO:0000256" key="1">
    <source>
        <dbReference type="ARBA" id="ARBA00001917"/>
    </source>
</evidence>
<dbReference type="AlphaFoldDB" id="C6LF10"/>
<feature type="domain" description="Flavodoxin-like" evidence="8">
    <location>
        <begin position="4"/>
        <end position="140"/>
    </location>
</feature>
<keyword evidence="4 7" id="KW-0285">Flavoprotein</keyword>
<dbReference type="GO" id="GO:0009055">
    <property type="term" value="F:electron transfer activity"/>
    <property type="evidence" value="ECO:0007669"/>
    <property type="project" value="UniProtKB-UniRule"/>
</dbReference>
<dbReference type="STRING" id="168384.SAMN05660368_02365"/>
<evidence type="ECO:0000313" key="9">
    <source>
        <dbReference type="EMBL" id="EET60749.1"/>
    </source>
</evidence>